<dbReference type="EMBL" id="JAJODE010000039">
    <property type="protein sequence ID" value="MCD4839761.1"/>
    <property type="molecule type" value="Genomic_DNA"/>
</dbReference>
<keyword evidence="3" id="KW-1185">Reference proteome</keyword>
<dbReference type="InterPro" id="IPR007110">
    <property type="entry name" value="Ig-like_dom"/>
</dbReference>
<evidence type="ECO:0000259" key="1">
    <source>
        <dbReference type="PROSITE" id="PS50835"/>
    </source>
</evidence>
<organism evidence="2 3">
    <name type="scientific">Neobacillus sedimentimangrovi</name>
    <dbReference type="NCBI Taxonomy" id="2699460"/>
    <lineage>
        <taxon>Bacteria</taxon>
        <taxon>Bacillati</taxon>
        <taxon>Bacillota</taxon>
        <taxon>Bacilli</taxon>
        <taxon>Bacillales</taxon>
        <taxon>Bacillaceae</taxon>
        <taxon>Neobacillus</taxon>
    </lineage>
</organism>
<accession>A0ABS8QLR6</accession>
<proteinExistence type="predicted"/>
<sequence>MASGQVTLVDINDSRQLQLYINSSQPKTQIFNPNDNSYTPNWTTSKPVLTPQLFIAGDNTDIISEASSIKWFIDGVELTTSNTDYTLGIGNRTLTINTNILANTHTKLFVVEVVYSDPVTGFDTVAKADIEFVKVSSGQKGDKGADGQDAVRAVVWTPEGNVIRNSTGTLKAQCDLYKGSSKITSGVTYQWYQQDPNVTTDQGGGIGWKKITNLTGYNTATLTIPASAIASVESFKCVTIYSSKTYSDVCTVSDVSDPLQVVIVGANIFKNGEGSVTLTAKVYRAGTELDQAGTQYTYTWSIYNADNTKTSFSKTGKTITVNASDINGRGNLVCEVS</sequence>
<dbReference type="RefSeq" id="WP_231315109.1">
    <property type="nucleotide sequence ID" value="NZ_JAJODE010000039.1"/>
</dbReference>
<protein>
    <recommendedName>
        <fullName evidence="1">Ig-like domain-containing protein</fullName>
    </recommendedName>
</protein>
<dbReference type="Proteomes" id="UP001162836">
    <property type="component" value="Unassembled WGS sequence"/>
</dbReference>
<evidence type="ECO:0000313" key="2">
    <source>
        <dbReference type="EMBL" id="MCD4839761.1"/>
    </source>
</evidence>
<evidence type="ECO:0000313" key="3">
    <source>
        <dbReference type="Proteomes" id="UP001162836"/>
    </source>
</evidence>
<name>A0ABS8QLR6_9BACI</name>
<feature type="domain" description="Ig-like" evidence="1">
    <location>
        <begin position="258"/>
        <end position="337"/>
    </location>
</feature>
<comment type="caution">
    <text evidence="2">The sequence shown here is derived from an EMBL/GenBank/DDBJ whole genome shotgun (WGS) entry which is preliminary data.</text>
</comment>
<reference evidence="2 3" key="1">
    <citation type="journal article" date="2023" name="Antonie Van Leeuwenhoek">
        <title>Unveiling the genomic potential of a novel thermostable glycoside hydrolases producing Neobacillus sedimentimangrovi UE25.</title>
        <authorList>
            <person name="Ejaz U."/>
            <person name="Saleem F."/>
            <person name="Rashid R."/>
            <person name="Hasan K.A."/>
            <person name="Syed M.N."/>
            <person name="Sohail M."/>
        </authorList>
    </citation>
    <scope>NUCLEOTIDE SEQUENCE [LARGE SCALE GENOMIC DNA]</scope>
    <source>
        <strain evidence="2 3">UE25</strain>
    </source>
</reference>
<dbReference type="PROSITE" id="PS50835">
    <property type="entry name" value="IG_LIKE"/>
    <property type="match status" value="1"/>
</dbReference>
<gene>
    <name evidence="2" type="ORF">LRS37_12965</name>
</gene>